<name>A0ACC2IQ99_9PLEO</name>
<protein>
    <submittedName>
        <fullName evidence="1">Uncharacterized protein</fullName>
    </submittedName>
</protein>
<proteinExistence type="predicted"/>
<reference evidence="1" key="1">
    <citation type="submission" date="2022-11" db="EMBL/GenBank/DDBJ databases">
        <title>Genome Sequence of Boeremia exigua.</title>
        <authorList>
            <person name="Buettner E."/>
        </authorList>
    </citation>
    <scope>NUCLEOTIDE SEQUENCE</scope>
    <source>
        <strain evidence="1">CU02</strain>
    </source>
</reference>
<comment type="caution">
    <text evidence="1">The sequence shown here is derived from an EMBL/GenBank/DDBJ whole genome shotgun (WGS) entry which is preliminary data.</text>
</comment>
<dbReference type="EMBL" id="JAPHNI010000059">
    <property type="protein sequence ID" value="KAJ8117267.1"/>
    <property type="molecule type" value="Genomic_DNA"/>
</dbReference>
<evidence type="ECO:0000313" key="2">
    <source>
        <dbReference type="Proteomes" id="UP001153331"/>
    </source>
</evidence>
<dbReference type="Proteomes" id="UP001153331">
    <property type="component" value="Unassembled WGS sequence"/>
</dbReference>
<accession>A0ACC2IQ99</accession>
<sequence>MKLSRTLVAKLDVAAVQSSAGLRCSKVNCRTNLAWRPTGTQRPEGGISNLRDDWRADDPMQRAGVLRGAPETADELWPVP</sequence>
<organism evidence="1 2">
    <name type="scientific">Boeremia exigua</name>
    <dbReference type="NCBI Taxonomy" id="749465"/>
    <lineage>
        <taxon>Eukaryota</taxon>
        <taxon>Fungi</taxon>
        <taxon>Dikarya</taxon>
        <taxon>Ascomycota</taxon>
        <taxon>Pezizomycotina</taxon>
        <taxon>Dothideomycetes</taxon>
        <taxon>Pleosporomycetidae</taxon>
        <taxon>Pleosporales</taxon>
        <taxon>Pleosporineae</taxon>
        <taxon>Didymellaceae</taxon>
        <taxon>Boeremia</taxon>
    </lineage>
</organism>
<evidence type="ECO:0000313" key="1">
    <source>
        <dbReference type="EMBL" id="KAJ8117267.1"/>
    </source>
</evidence>
<keyword evidence="2" id="KW-1185">Reference proteome</keyword>
<gene>
    <name evidence="1" type="ORF">OPT61_g1479</name>
</gene>